<reference evidence="2" key="2">
    <citation type="journal article" date="2024" name="Environ. Microbiol.">
        <title>Genome analysis and description of Tunturibacter gen. nov. expands the diversity of Terriglobia in tundra soils.</title>
        <authorList>
            <person name="Messyasz A."/>
            <person name="Mannisto M.K."/>
            <person name="Kerkhof L.J."/>
            <person name="Haggblom M.M."/>
        </authorList>
    </citation>
    <scope>NUCLEOTIDE SEQUENCE</scope>
    <source>
        <strain evidence="2">M8UP39</strain>
    </source>
</reference>
<dbReference type="Gene3D" id="3.20.20.80">
    <property type="entry name" value="Glycosidases"/>
    <property type="match status" value="1"/>
</dbReference>
<dbReference type="PANTHER" id="PTHR10357">
    <property type="entry name" value="ALPHA-AMYLASE FAMILY MEMBER"/>
    <property type="match status" value="1"/>
</dbReference>
<dbReference type="GO" id="GO:0004556">
    <property type="term" value="F:alpha-amylase activity"/>
    <property type="evidence" value="ECO:0007669"/>
    <property type="project" value="TreeGrafter"/>
</dbReference>
<sequence>MPFDLISRKSTHFVLWSPGTVANAPVLIIGQFQQGNPPTLAVANRFPMTPAAGVTGLWEIAATSCGLVDGSIYHYWFAVQSTNPNRPGGPIPCTDPTAWTVDWRLLPPPLASPFIDEDRQPAAVVLFRDGLLQPSDPGGEQLTLSDDPLANTLPQNNQLVIYELPTAWARTATGSVGIGTGSFQDVRALIEAGATGKNLSDLAVTAAGNTYLTDLGINALELLPPADSFFKREWGYDTAHYLAADSELGQPDGNSWPTTNRDLSDLVKACHQQQIRFFVDMVMAFSRNEAYQHIAFDQFCIDDPAHNQSDPDALTSRSTSGNPQIRDGFGSTLFRYTRPLTASFYDPESGVDQPALVPARQHMYTQLTRWMTDFHVDGIRIDSVENVANWDFVQGFKDRARALFAQRWATQRLGAGADSHFLVVGEELSVPLALLTQNRLDGLWNDHFRVLVRAAVRGVNAAAEGEPTFEWTVRKAIDCRNLGFTDGTQAVNYITSHDVEGPGRERLFTSFAKFAGFAPADAVRRIKLAFTCLLTAVGVPMILAGEEFADLHTRFDVNGNVSQDGGKQVAPVHFELLDNVNDPIQQAVVLLRQDLLAYVSRLVHLRTSSLALSVNDTSFLHVDFNDGKRVVVWQRGPGSDGSLVIVLANFSDFNTDTSIGSSAEYVVPNWPSGQSWREITQERNVPANFAGREPIFAWEAKVYVS</sequence>
<feature type="domain" description="Glycosyl hydrolase family 13 catalytic" evidence="1">
    <location>
        <begin position="177"/>
        <end position="592"/>
    </location>
</feature>
<evidence type="ECO:0000259" key="1">
    <source>
        <dbReference type="SMART" id="SM00642"/>
    </source>
</evidence>
<accession>A0AAU7YWU2</accession>
<organism evidence="2">
    <name type="scientific">Tunturiibacter gelidiferens</name>
    <dbReference type="NCBI Taxonomy" id="3069689"/>
    <lineage>
        <taxon>Bacteria</taxon>
        <taxon>Pseudomonadati</taxon>
        <taxon>Acidobacteriota</taxon>
        <taxon>Terriglobia</taxon>
        <taxon>Terriglobales</taxon>
        <taxon>Acidobacteriaceae</taxon>
        <taxon>Tunturiibacter</taxon>
    </lineage>
</organism>
<dbReference type="PANTHER" id="PTHR10357:SF179">
    <property type="entry name" value="NEUTRAL AND BASIC AMINO ACID TRANSPORT PROTEIN RBAT"/>
    <property type="match status" value="1"/>
</dbReference>
<keyword evidence="2" id="KW-0378">Hydrolase</keyword>
<evidence type="ECO:0000313" key="2">
    <source>
        <dbReference type="EMBL" id="XCB21028.1"/>
    </source>
</evidence>
<dbReference type="EMBL" id="CP132938">
    <property type="protein sequence ID" value="XCB21028.1"/>
    <property type="molecule type" value="Genomic_DNA"/>
</dbReference>
<proteinExistence type="predicted"/>
<dbReference type="InterPro" id="IPR017853">
    <property type="entry name" value="GH"/>
</dbReference>
<protein>
    <submittedName>
        <fullName evidence="2">Alpha-amylase family glycosyl hydrolase</fullName>
    </submittedName>
</protein>
<dbReference type="SUPFAM" id="SSF51445">
    <property type="entry name" value="(Trans)glycosidases"/>
    <property type="match status" value="1"/>
</dbReference>
<reference evidence="2" key="1">
    <citation type="submission" date="2023-08" db="EMBL/GenBank/DDBJ databases">
        <authorList>
            <person name="Messyasz A."/>
            <person name="Mannisto M.K."/>
            <person name="Kerkhof L.J."/>
            <person name="Haggblom M."/>
        </authorList>
    </citation>
    <scope>NUCLEOTIDE SEQUENCE</scope>
    <source>
        <strain evidence="2">M8UP39</strain>
    </source>
</reference>
<dbReference type="KEGG" id="tgi:RBB81_15730"/>
<dbReference type="RefSeq" id="WP_353071328.1">
    <property type="nucleotide sequence ID" value="NZ_CP132938.1"/>
</dbReference>
<dbReference type="GO" id="GO:0009313">
    <property type="term" value="P:oligosaccharide catabolic process"/>
    <property type="evidence" value="ECO:0007669"/>
    <property type="project" value="TreeGrafter"/>
</dbReference>
<gene>
    <name evidence="2" type="ORF">RBB81_15730</name>
</gene>
<dbReference type="Pfam" id="PF00128">
    <property type="entry name" value="Alpha-amylase"/>
    <property type="match status" value="1"/>
</dbReference>
<dbReference type="SMART" id="SM00642">
    <property type="entry name" value="Aamy"/>
    <property type="match status" value="1"/>
</dbReference>
<dbReference type="AlphaFoldDB" id="A0AAU7YWU2"/>
<dbReference type="InterPro" id="IPR006047">
    <property type="entry name" value="GH13_cat_dom"/>
</dbReference>
<name>A0AAU7YWU2_9BACT</name>